<evidence type="ECO:0000313" key="1">
    <source>
        <dbReference type="EMBL" id="CAB4140425.1"/>
    </source>
</evidence>
<organism evidence="1">
    <name type="scientific">uncultured Caudovirales phage</name>
    <dbReference type="NCBI Taxonomy" id="2100421"/>
    <lineage>
        <taxon>Viruses</taxon>
        <taxon>Duplodnaviria</taxon>
        <taxon>Heunggongvirae</taxon>
        <taxon>Uroviricota</taxon>
        <taxon>Caudoviricetes</taxon>
        <taxon>Peduoviridae</taxon>
        <taxon>Maltschvirus</taxon>
        <taxon>Maltschvirus maltsch</taxon>
    </lineage>
</organism>
<protein>
    <submittedName>
        <fullName evidence="1">Uncharacterized protein</fullName>
    </submittedName>
</protein>
<proteinExistence type="predicted"/>
<accession>A0A6J5M0L9</accession>
<gene>
    <name evidence="1" type="ORF">UFOVP396_38</name>
</gene>
<dbReference type="EMBL" id="LR796381">
    <property type="protein sequence ID" value="CAB4140425.1"/>
    <property type="molecule type" value="Genomic_DNA"/>
</dbReference>
<sequence length="85" mass="10183">MEDIKKMNDIYKWKKITYLTVKFKIEDWFYAKTPDVEKTFPYSQNAKFTLLDVLNTRHTVEMESFDEKEIPSMIDNPNPPEDLST</sequence>
<reference evidence="1" key="1">
    <citation type="submission" date="2020-04" db="EMBL/GenBank/DDBJ databases">
        <authorList>
            <person name="Chiriac C."/>
            <person name="Salcher M."/>
            <person name="Ghai R."/>
            <person name="Kavagutti S V."/>
        </authorList>
    </citation>
    <scope>NUCLEOTIDE SEQUENCE</scope>
</reference>
<name>A0A6J5M0L9_9CAUD</name>